<organism evidence="1 2">
    <name type="scientific">Podospora bellae-mahoneyi</name>
    <dbReference type="NCBI Taxonomy" id="2093777"/>
    <lineage>
        <taxon>Eukaryota</taxon>
        <taxon>Fungi</taxon>
        <taxon>Dikarya</taxon>
        <taxon>Ascomycota</taxon>
        <taxon>Pezizomycotina</taxon>
        <taxon>Sordariomycetes</taxon>
        <taxon>Sordariomycetidae</taxon>
        <taxon>Sordariales</taxon>
        <taxon>Podosporaceae</taxon>
        <taxon>Podospora</taxon>
    </lineage>
</organism>
<name>A0ABR0FJN8_9PEZI</name>
<comment type="caution">
    <text evidence="1">The sequence shown here is derived from an EMBL/GenBank/DDBJ whole genome shotgun (WGS) entry which is preliminary data.</text>
</comment>
<keyword evidence="2" id="KW-1185">Reference proteome</keyword>
<evidence type="ECO:0000313" key="1">
    <source>
        <dbReference type="EMBL" id="KAK4643269.1"/>
    </source>
</evidence>
<gene>
    <name evidence="1" type="ORF">QC761_0066070</name>
</gene>
<evidence type="ECO:0000313" key="2">
    <source>
        <dbReference type="Proteomes" id="UP001322138"/>
    </source>
</evidence>
<dbReference type="EMBL" id="JAFFGZ010000006">
    <property type="protein sequence ID" value="KAK4643269.1"/>
    <property type="molecule type" value="Genomic_DNA"/>
</dbReference>
<dbReference type="Proteomes" id="UP001322138">
    <property type="component" value="Unassembled WGS sequence"/>
</dbReference>
<protein>
    <submittedName>
        <fullName evidence="1">Uncharacterized protein</fullName>
    </submittedName>
</protein>
<proteinExistence type="predicted"/>
<dbReference type="GeneID" id="87891882"/>
<accession>A0ABR0FJN8</accession>
<sequence>MERGGMRGYIIHHLVWLGRLELLDALRQILRESHIGQDPQVGRVEKAQAGFALEFPKVTIRIDDAIPEKVPGAGFDKVAFGEETFVLEDVVEVFGIVDEHAWGEGWDCEGEGLVAELALAFVEPAEEVPAGLEELYAVTHEGEGVGWVP</sequence>
<dbReference type="RefSeq" id="XP_062732245.1">
    <property type="nucleotide sequence ID" value="XM_062872645.1"/>
</dbReference>
<reference evidence="1 2" key="1">
    <citation type="journal article" date="2023" name="bioRxiv">
        <title>High-quality genome assemblies of four members of thePodospora anserinaspecies complex.</title>
        <authorList>
            <person name="Ament-Velasquez S.L."/>
            <person name="Vogan A.A."/>
            <person name="Wallerman O."/>
            <person name="Hartmann F."/>
            <person name="Gautier V."/>
            <person name="Silar P."/>
            <person name="Giraud T."/>
            <person name="Johannesson H."/>
        </authorList>
    </citation>
    <scope>NUCLEOTIDE SEQUENCE [LARGE SCALE GENOMIC DNA]</scope>
    <source>
        <strain evidence="1 2">CBS 112042</strain>
    </source>
</reference>